<dbReference type="Proteomes" id="UP000352698">
    <property type="component" value="Unassembled WGS sequence"/>
</dbReference>
<proteinExistence type="predicted"/>
<organism evidence="1 2">
    <name type="scientific">Enterococcus hirae</name>
    <dbReference type="NCBI Taxonomy" id="1354"/>
    <lineage>
        <taxon>Bacteria</taxon>
        <taxon>Bacillati</taxon>
        <taxon>Bacillota</taxon>
        <taxon>Bacilli</taxon>
        <taxon>Lactobacillales</taxon>
        <taxon>Enterococcaceae</taxon>
        <taxon>Enterococcus</taxon>
    </lineage>
</organism>
<reference evidence="1 2" key="1">
    <citation type="submission" date="2019-05" db="EMBL/GenBank/DDBJ databases">
        <authorList>
            <consortium name="Pathogen Informatics"/>
        </authorList>
    </citation>
    <scope>NUCLEOTIDE SEQUENCE [LARGE SCALE GENOMIC DNA]</scope>
    <source>
        <strain evidence="1 2">NCTC12204</strain>
    </source>
</reference>
<dbReference type="AlphaFoldDB" id="A0A6B1ZZN0"/>
<sequence>MKSFGLGIPLIFIFCLVGLAVPVAAEQNTTTDHLFIYLDETESEIATDVYVVENNDNIVEITKSNHLVRVSPIFSAQVWMKVGSTWGGKPAQSKYWYVEYVSGRKYQGYVYWTGDKRVANWGPPPQMEFKFQGTLDLV</sequence>
<dbReference type="RefSeq" id="WP_010737110.1">
    <property type="nucleotide sequence ID" value="NZ_AP027299.1"/>
</dbReference>
<dbReference type="GeneID" id="56786676"/>
<accession>A0A6B1ZZN0</accession>
<name>A0A6B1ZZN0_ENTHR</name>
<protein>
    <submittedName>
        <fullName evidence="1">Uncharacterized protein</fullName>
    </submittedName>
</protein>
<comment type="caution">
    <text evidence="1">The sequence shown here is derived from an EMBL/GenBank/DDBJ whole genome shotgun (WGS) entry which is preliminary data.</text>
</comment>
<dbReference type="EMBL" id="CABEEP010000001">
    <property type="protein sequence ID" value="VTQ68308.1"/>
    <property type="molecule type" value="Genomic_DNA"/>
</dbReference>
<evidence type="ECO:0000313" key="2">
    <source>
        <dbReference type="Proteomes" id="UP000352698"/>
    </source>
</evidence>
<evidence type="ECO:0000313" key="1">
    <source>
        <dbReference type="EMBL" id="VTQ68308.1"/>
    </source>
</evidence>
<gene>
    <name evidence="1" type="ORF">NCTC12204_02318</name>
</gene>